<dbReference type="SUPFAM" id="SSF158379">
    <property type="entry name" value="YqgQ-like"/>
    <property type="match status" value="1"/>
</dbReference>
<proteinExistence type="predicted"/>
<keyword evidence="2" id="KW-1185">Reference proteome</keyword>
<dbReference type="RefSeq" id="WP_147802898.1">
    <property type="nucleotide sequence ID" value="NZ_CP144914.1"/>
</dbReference>
<reference evidence="1 2" key="1">
    <citation type="submission" date="2024-01" db="EMBL/GenBank/DDBJ databases">
        <title>Complete Genome Sequence of Alkalicoccus halolimnae BZ-SZ-XJ29T, a Moderately Halophilic Bacterium Isolated from a Salt Lake.</title>
        <authorList>
            <person name="Zhao B."/>
        </authorList>
    </citation>
    <scope>NUCLEOTIDE SEQUENCE [LARGE SCALE GENOMIC DNA]</scope>
    <source>
        <strain evidence="1 2">BZ-SZ-XJ29</strain>
    </source>
</reference>
<dbReference type="EMBL" id="CP144914">
    <property type="protein sequence ID" value="WWD81332.1"/>
    <property type="molecule type" value="Genomic_DNA"/>
</dbReference>
<sequence length="67" mass="7809">MTYLELLKHLRDYHAVIYTGSQEADLELITEELREQHQLGIIDDSFLMEALTAVAVKKNALKKHERK</sequence>
<dbReference type="Pfam" id="PF06014">
    <property type="entry name" value="YqgQ-like"/>
    <property type="match status" value="1"/>
</dbReference>
<dbReference type="InterPro" id="IPR023164">
    <property type="entry name" value="YqgQ-like_sf"/>
</dbReference>
<gene>
    <name evidence="1" type="ORF">FTX54_007255</name>
</gene>
<protein>
    <submittedName>
        <fullName evidence="1">YqgQ family protein</fullName>
    </submittedName>
</protein>
<dbReference type="InterPro" id="IPR009256">
    <property type="entry name" value="YqgQ-like"/>
</dbReference>
<name>A0A5C7FJD1_9BACI</name>
<dbReference type="KEGG" id="ahal:FTX54_007255"/>
<evidence type="ECO:0000313" key="1">
    <source>
        <dbReference type="EMBL" id="WWD81332.1"/>
    </source>
</evidence>
<evidence type="ECO:0000313" key="2">
    <source>
        <dbReference type="Proteomes" id="UP000321816"/>
    </source>
</evidence>
<organism evidence="1 2">
    <name type="scientific">Alkalicoccus halolimnae</name>
    <dbReference type="NCBI Taxonomy" id="1667239"/>
    <lineage>
        <taxon>Bacteria</taxon>
        <taxon>Bacillati</taxon>
        <taxon>Bacillota</taxon>
        <taxon>Bacilli</taxon>
        <taxon>Bacillales</taxon>
        <taxon>Bacillaceae</taxon>
        <taxon>Alkalicoccus</taxon>
    </lineage>
</organism>
<dbReference type="Gene3D" id="1.10.287.760">
    <property type="entry name" value="YqgQ-like"/>
    <property type="match status" value="1"/>
</dbReference>
<dbReference type="OrthoDB" id="2361671at2"/>
<dbReference type="Proteomes" id="UP000321816">
    <property type="component" value="Chromosome"/>
</dbReference>
<accession>A0A5C7FJD1</accession>
<dbReference type="AlphaFoldDB" id="A0A5C7FJD1"/>